<feature type="transmembrane region" description="Helical" evidence="1">
    <location>
        <begin position="86"/>
        <end position="104"/>
    </location>
</feature>
<evidence type="ECO:0000313" key="2">
    <source>
        <dbReference type="EMBL" id="REG06278.1"/>
    </source>
</evidence>
<dbReference type="RefSeq" id="WP_116225974.1">
    <property type="nucleotide sequence ID" value="NZ_AP018437.1"/>
</dbReference>
<keyword evidence="1" id="KW-0812">Transmembrane</keyword>
<feature type="transmembrane region" description="Helical" evidence="1">
    <location>
        <begin position="55"/>
        <end position="74"/>
    </location>
</feature>
<sequence>MSVFQKVMFFFLLPAIGVVLYPPSVIGSAYSAIGVVFLFFLVLAAILWRGRSKALTFMIFVNGMNVIVRIMMLLSTTVNSAGVINIPFLLYGIAGGAISFYMMMRLDKVDVRQTMTH</sequence>
<dbReference type="Proteomes" id="UP000256388">
    <property type="component" value="Unassembled WGS sequence"/>
</dbReference>
<comment type="caution">
    <text evidence="2">The sequence shown here is derived from an EMBL/GenBank/DDBJ whole genome shotgun (WGS) entry which is preliminary data.</text>
</comment>
<keyword evidence="1" id="KW-1133">Transmembrane helix</keyword>
<evidence type="ECO:0000256" key="1">
    <source>
        <dbReference type="SAM" id="Phobius"/>
    </source>
</evidence>
<keyword evidence="1" id="KW-0472">Membrane</keyword>
<reference evidence="2 3" key="1">
    <citation type="submission" date="2018-08" db="EMBL/GenBank/DDBJ databases">
        <title>Genomic Encyclopedia of Type Strains, Phase IV (KMG-IV): sequencing the most valuable type-strain genomes for metagenomic binning, comparative biology and taxonomic classification.</title>
        <authorList>
            <person name="Goeker M."/>
        </authorList>
    </citation>
    <scope>NUCLEOTIDE SEQUENCE [LARGE SCALE GENOMIC DNA]</scope>
    <source>
        <strain evidence="2 3">DSM 23923</strain>
    </source>
</reference>
<name>A0A347ZQ12_9CHLR</name>
<evidence type="ECO:0000313" key="3">
    <source>
        <dbReference type="Proteomes" id="UP000256388"/>
    </source>
</evidence>
<protein>
    <submittedName>
        <fullName evidence="2">Uncharacterized protein</fullName>
    </submittedName>
</protein>
<accession>A0A347ZQ12</accession>
<dbReference type="EMBL" id="QUMS01000004">
    <property type="protein sequence ID" value="REG06278.1"/>
    <property type="molecule type" value="Genomic_DNA"/>
</dbReference>
<organism evidence="2 3">
    <name type="scientific">Pelolinea submarina</name>
    <dbReference type="NCBI Taxonomy" id="913107"/>
    <lineage>
        <taxon>Bacteria</taxon>
        <taxon>Bacillati</taxon>
        <taxon>Chloroflexota</taxon>
        <taxon>Anaerolineae</taxon>
        <taxon>Anaerolineales</taxon>
        <taxon>Anaerolineaceae</taxon>
        <taxon>Pelolinea</taxon>
    </lineage>
</organism>
<feature type="transmembrane region" description="Helical" evidence="1">
    <location>
        <begin position="7"/>
        <end position="23"/>
    </location>
</feature>
<keyword evidence="3" id="KW-1185">Reference proteome</keyword>
<dbReference type="OrthoDB" id="165868at2"/>
<proteinExistence type="predicted"/>
<dbReference type="AlphaFoldDB" id="A0A347ZQ12"/>
<gene>
    <name evidence="2" type="ORF">DFR64_2711</name>
</gene>
<feature type="transmembrane region" description="Helical" evidence="1">
    <location>
        <begin position="29"/>
        <end position="48"/>
    </location>
</feature>